<evidence type="ECO:0008006" key="3">
    <source>
        <dbReference type="Google" id="ProtNLM"/>
    </source>
</evidence>
<dbReference type="EMBL" id="MCIF01000002">
    <property type="protein sequence ID" value="RAQ98535.1"/>
    <property type="molecule type" value="Genomic_DNA"/>
</dbReference>
<reference evidence="1 2" key="1">
    <citation type="submission" date="2016-08" db="EMBL/GenBank/DDBJ databases">
        <title>Analysis of Carbohydrate Active Enzymes in Thermogemmatispora T81 Reveals Carbohydrate Degradation Ability.</title>
        <authorList>
            <person name="Tomazini A."/>
            <person name="Lal S."/>
            <person name="Stott M."/>
            <person name="Henrissat B."/>
            <person name="Polikarpov I."/>
            <person name="Sparling R."/>
            <person name="Levin D.B."/>
        </authorList>
    </citation>
    <scope>NUCLEOTIDE SEQUENCE [LARGE SCALE GENOMIC DNA]</scope>
    <source>
        <strain evidence="1 2">T81</strain>
    </source>
</reference>
<dbReference type="AlphaFoldDB" id="A0A328VWL5"/>
<keyword evidence="2" id="KW-1185">Reference proteome</keyword>
<organism evidence="1 2">
    <name type="scientific">Thermogemmatispora tikiterensis</name>
    <dbReference type="NCBI Taxonomy" id="1825093"/>
    <lineage>
        <taxon>Bacteria</taxon>
        <taxon>Bacillati</taxon>
        <taxon>Chloroflexota</taxon>
        <taxon>Ktedonobacteria</taxon>
        <taxon>Thermogemmatisporales</taxon>
        <taxon>Thermogemmatisporaceae</taxon>
        <taxon>Thermogemmatispora</taxon>
    </lineage>
</organism>
<dbReference type="InterPro" id="IPR024414">
    <property type="entry name" value="Uncharacterised_PrgI"/>
</dbReference>
<gene>
    <name evidence="1" type="ORF">A4R35_23545</name>
</gene>
<name>A0A328VWL5_9CHLR</name>
<evidence type="ECO:0000313" key="1">
    <source>
        <dbReference type="EMBL" id="RAQ98535.1"/>
    </source>
</evidence>
<comment type="caution">
    <text evidence="1">The sequence shown here is derived from an EMBL/GenBank/DDBJ whole genome shotgun (WGS) entry which is preliminary data.</text>
</comment>
<dbReference type="RefSeq" id="WP_112433897.1">
    <property type="nucleotide sequence ID" value="NZ_MCIF01000002.1"/>
</dbReference>
<dbReference type="Proteomes" id="UP000248706">
    <property type="component" value="Unassembled WGS sequence"/>
</dbReference>
<evidence type="ECO:0000313" key="2">
    <source>
        <dbReference type="Proteomes" id="UP000248706"/>
    </source>
</evidence>
<proteinExistence type="predicted"/>
<dbReference type="Pfam" id="PF12666">
    <property type="entry name" value="PrgI"/>
    <property type="match status" value="1"/>
</dbReference>
<sequence length="177" mass="19639">MQAHDENPLVKAVPTHLFQFEEKIFGMSLQQLLTDIGAGVGLFTLTAGLPLLTRIVVCAVLAVPVLILVHGQVEGQSLLQWLYVYARFLFLPKHTSWQSAEARARALSRSGKVPAVQTTWVHLDHLSGGIMGYSEPGGRSPNRGRYWVVLYWKWKDATSAICRKQSRFGSTVTSSAF</sequence>
<accession>A0A328VWL5</accession>
<protein>
    <recommendedName>
        <fullName evidence="3">PrgI family protein</fullName>
    </recommendedName>
</protein>